<dbReference type="Proteomes" id="UP000624709">
    <property type="component" value="Unassembled WGS sequence"/>
</dbReference>
<proteinExistence type="predicted"/>
<accession>A0ABQ4BHN1</accession>
<reference evidence="2 3" key="1">
    <citation type="submission" date="2021-01" db="EMBL/GenBank/DDBJ databases">
        <title>Whole genome shotgun sequence of Actinoplanes palleronii NBRC 14916.</title>
        <authorList>
            <person name="Komaki H."/>
            <person name="Tamura T."/>
        </authorList>
    </citation>
    <scope>NUCLEOTIDE SEQUENCE [LARGE SCALE GENOMIC DNA]</scope>
    <source>
        <strain evidence="2 3">NBRC 14916</strain>
    </source>
</reference>
<gene>
    <name evidence="2" type="ORF">Apa02nite_062980</name>
</gene>
<protein>
    <submittedName>
        <fullName evidence="2">Uncharacterized protein</fullName>
    </submittedName>
</protein>
<feature type="region of interest" description="Disordered" evidence="1">
    <location>
        <begin position="1"/>
        <end position="78"/>
    </location>
</feature>
<evidence type="ECO:0000313" key="3">
    <source>
        <dbReference type="Proteomes" id="UP000624709"/>
    </source>
</evidence>
<sequence length="78" mass="7803">MASRDTAAAPTPAAPTGPRHSPRETATPPDRSAPPGPGWLSGVSHSVRHTPESQPATGTAAGPRVAAVSRETITGRGS</sequence>
<evidence type="ECO:0000313" key="2">
    <source>
        <dbReference type="EMBL" id="GIE70190.1"/>
    </source>
</evidence>
<feature type="compositionally biased region" description="Low complexity" evidence="1">
    <location>
        <begin position="1"/>
        <end position="16"/>
    </location>
</feature>
<dbReference type="EMBL" id="BOMS01000100">
    <property type="protein sequence ID" value="GIE70190.1"/>
    <property type="molecule type" value="Genomic_DNA"/>
</dbReference>
<comment type="caution">
    <text evidence="2">The sequence shown here is derived from an EMBL/GenBank/DDBJ whole genome shotgun (WGS) entry which is preliminary data.</text>
</comment>
<keyword evidence="3" id="KW-1185">Reference proteome</keyword>
<name>A0ABQ4BHN1_9ACTN</name>
<organism evidence="2 3">
    <name type="scientific">Actinoplanes palleronii</name>
    <dbReference type="NCBI Taxonomy" id="113570"/>
    <lineage>
        <taxon>Bacteria</taxon>
        <taxon>Bacillati</taxon>
        <taxon>Actinomycetota</taxon>
        <taxon>Actinomycetes</taxon>
        <taxon>Micromonosporales</taxon>
        <taxon>Micromonosporaceae</taxon>
        <taxon>Actinoplanes</taxon>
    </lineage>
</organism>
<evidence type="ECO:0000256" key="1">
    <source>
        <dbReference type="SAM" id="MobiDB-lite"/>
    </source>
</evidence>